<dbReference type="AlphaFoldDB" id="A0AAN6BMI3"/>
<organism evidence="5 7">
    <name type="scientific">Aspergillus lentulus</name>
    <dbReference type="NCBI Taxonomy" id="293939"/>
    <lineage>
        <taxon>Eukaryota</taxon>
        <taxon>Fungi</taxon>
        <taxon>Dikarya</taxon>
        <taxon>Ascomycota</taxon>
        <taxon>Pezizomycotina</taxon>
        <taxon>Eurotiomycetes</taxon>
        <taxon>Eurotiomycetidae</taxon>
        <taxon>Eurotiales</taxon>
        <taxon>Aspergillaceae</taxon>
        <taxon>Aspergillus</taxon>
        <taxon>Aspergillus subgen. Fumigati</taxon>
    </lineage>
</organism>
<reference evidence="5" key="3">
    <citation type="submission" date="2020-04" db="EMBL/GenBank/DDBJ databases">
        <authorList>
            <person name="Santos R.A.C."/>
            <person name="Steenwyk J.L."/>
            <person name="Rivero-Menendez O."/>
            <person name="Mead M.E."/>
            <person name="Silva L.P."/>
            <person name="Bastos R.W."/>
            <person name="Alastruey-Izquierdo A."/>
            <person name="Goldman G.H."/>
            <person name="Rokas A."/>
        </authorList>
    </citation>
    <scope>NUCLEOTIDE SEQUENCE</scope>
    <source>
        <strain evidence="5">CNM-CM8927</strain>
    </source>
</reference>
<sequence length="257" mass="28228">MLFKYLVHQLLCSFSAWLVARTGNTAPGGSKGNRKAATFDTTGWEDIAEEDCYTNNAEEFPWESTVQGGSNALLLPATRAQQQRQSGAITAGFRQSDINFGEWFRISFTGNLGEICRALHQEPPDNSICKKPTVTVFGKRVNLNDFVWTMAKVGGSLAHYHAAGSSKGKIGKRMDSIGMPLLHSEESNLNEGRTETWGHGDILPVVKVDGNSEDGKFDALEARADHVEDAKLISPEHFDGDLDDSELTEEDLEIIKP</sequence>
<accession>A0AAN6BMI3</accession>
<dbReference type="Proteomes" id="UP000649114">
    <property type="component" value="Unassembled WGS sequence"/>
</dbReference>
<evidence type="ECO:0000313" key="6">
    <source>
        <dbReference type="Proteomes" id="UP000051487"/>
    </source>
</evidence>
<dbReference type="EMBL" id="BCLY01000008">
    <property type="protein sequence ID" value="GAQ06067.1"/>
    <property type="molecule type" value="Genomic_DNA"/>
</dbReference>
<dbReference type="InterPro" id="IPR029476">
    <property type="entry name" value="DNase_NucA_NucB"/>
</dbReference>
<dbReference type="Proteomes" id="UP000051487">
    <property type="component" value="Unassembled WGS sequence"/>
</dbReference>
<feature type="signal peptide" evidence="2">
    <location>
        <begin position="1"/>
        <end position="22"/>
    </location>
</feature>
<evidence type="ECO:0000256" key="2">
    <source>
        <dbReference type="SAM" id="SignalP"/>
    </source>
</evidence>
<reference evidence="5" key="2">
    <citation type="journal article" date="2020" name="bioRxiv">
        <title>Genomic and phenotypic heterogeneity of clinical isolates of the human pathogens Aspergillus fumigatus, Aspergillus lentulus and Aspergillus fumigatiaffinis.</title>
        <authorList>
            <person name="dos Santos R.A.C."/>
            <person name="Steenwyk J.L."/>
            <person name="Rivero-Menendez O."/>
            <person name="Mead M.E."/>
            <person name="Silva L.P."/>
            <person name="Bastos R.W."/>
            <person name="Alastruey-Izquierdo A."/>
            <person name="Goldman G.H."/>
            <person name="Rokas A."/>
        </authorList>
    </citation>
    <scope>NUCLEOTIDE SEQUENCE</scope>
    <source>
        <strain evidence="5">CNM-CM8927</strain>
    </source>
</reference>
<evidence type="ECO:0000313" key="7">
    <source>
        <dbReference type="Proteomes" id="UP000649114"/>
    </source>
</evidence>
<evidence type="ECO:0000313" key="5">
    <source>
        <dbReference type="EMBL" id="KAF4203115.1"/>
    </source>
</evidence>
<name>A0AAN6BMI3_ASPLE</name>
<evidence type="ECO:0000259" key="3">
    <source>
        <dbReference type="Pfam" id="PF14040"/>
    </source>
</evidence>
<feature type="region of interest" description="Disordered" evidence="1">
    <location>
        <begin position="234"/>
        <end position="257"/>
    </location>
</feature>
<protein>
    <recommendedName>
        <fullName evidence="3">Deoxyribonuclease NucA/NucB domain-containing protein</fullName>
    </recommendedName>
</protein>
<gene>
    <name evidence="4" type="ORF">ALT_3388</name>
    <name evidence="5" type="ORF">CNMCM8927_009116</name>
</gene>
<feature type="compositionally biased region" description="Acidic residues" evidence="1">
    <location>
        <begin position="241"/>
        <end position="257"/>
    </location>
</feature>
<feature type="chain" id="PRO_5044170928" description="Deoxyribonuclease NucA/NucB domain-containing protein" evidence="2">
    <location>
        <begin position="23"/>
        <end position="257"/>
    </location>
</feature>
<dbReference type="Pfam" id="PF14040">
    <property type="entry name" value="DNase_NucA_NucB"/>
    <property type="match status" value="1"/>
</dbReference>
<proteinExistence type="predicted"/>
<reference evidence="4 6" key="1">
    <citation type="submission" date="2015-11" db="EMBL/GenBank/DDBJ databases">
        <title>Aspergillus lentulus strain IFM 54703T.</title>
        <authorList>
            <person name="Kusuya Y."/>
            <person name="Sakai K."/>
            <person name="Kamei K."/>
            <person name="Takahashi H."/>
            <person name="Yaguchi T."/>
        </authorList>
    </citation>
    <scope>NUCLEOTIDE SEQUENCE [LARGE SCALE GENOMIC DNA]</scope>
    <source>
        <strain evidence="4 6">IFM 54703</strain>
    </source>
</reference>
<comment type="caution">
    <text evidence="5">The sequence shown here is derived from an EMBL/GenBank/DDBJ whole genome shotgun (WGS) entry which is preliminary data.</text>
</comment>
<keyword evidence="2" id="KW-0732">Signal</keyword>
<evidence type="ECO:0000256" key="1">
    <source>
        <dbReference type="SAM" id="MobiDB-lite"/>
    </source>
</evidence>
<evidence type="ECO:0000313" key="4">
    <source>
        <dbReference type="EMBL" id="GAQ06067.1"/>
    </source>
</evidence>
<feature type="domain" description="Deoxyribonuclease NucA/NucB" evidence="3">
    <location>
        <begin position="30"/>
        <end position="106"/>
    </location>
</feature>
<dbReference type="EMBL" id="JAAAPU010000087">
    <property type="protein sequence ID" value="KAF4203115.1"/>
    <property type="molecule type" value="Genomic_DNA"/>
</dbReference>